<proteinExistence type="predicted"/>
<sequence length="299" mass="34230">MRQRLLKWLYRVFPFDLKGDCVVPPARDGIRVSCVINFYGRLDLLAGILHSLAQQKYDRESFEVVLVEDKGGTAAGKQLAEEFYTCLNTVYIPLDKNHGSMGYSRNYGLAHSRGDIVLFLDDDTVLMQQNFLEVLDEMFNHNSTVDAIVPHGHAAYSLVNGYDFHDSYFMTSRCTAYRRKVLIELGGFMNHFVGQEDVEFVIRFLMAGKISMNVAKLNYFHPPLLVPNFRKPKAVGHSFYLLKSKYPMPIWTIALLNCSRHAPLYLLPIRRYREMGRFGIGFIAGVLSSLGRQEDFGYN</sequence>
<dbReference type="InterPro" id="IPR029044">
    <property type="entry name" value="Nucleotide-diphossugar_trans"/>
</dbReference>
<evidence type="ECO:0000313" key="2">
    <source>
        <dbReference type="EMBL" id="MBT1071760.1"/>
    </source>
</evidence>
<protein>
    <submittedName>
        <fullName evidence="2">Glycosyltransferase family 2 protein</fullName>
    </submittedName>
</protein>
<dbReference type="Proteomes" id="UP000784128">
    <property type="component" value="Unassembled WGS sequence"/>
</dbReference>
<reference evidence="2 3" key="1">
    <citation type="submission" date="2021-05" db="EMBL/GenBank/DDBJ databases">
        <title>The draft genome of Geobacter chapellei DSM 13688.</title>
        <authorList>
            <person name="Xu Z."/>
            <person name="Masuda Y."/>
            <person name="Itoh H."/>
            <person name="Senoo K."/>
        </authorList>
    </citation>
    <scope>NUCLEOTIDE SEQUENCE [LARGE SCALE GENOMIC DNA]</scope>
    <source>
        <strain evidence="2 3">DSM 13688</strain>
    </source>
</reference>
<dbReference type="PANTHER" id="PTHR43685">
    <property type="entry name" value="GLYCOSYLTRANSFERASE"/>
    <property type="match status" value="1"/>
</dbReference>
<accession>A0ABS5U7W7</accession>
<name>A0ABS5U7W7_9BACT</name>
<dbReference type="PANTHER" id="PTHR43685:SF2">
    <property type="entry name" value="GLYCOSYLTRANSFERASE 2-LIKE DOMAIN-CONTAINING PROTEIN"/>
    <property type="match status" value="1"/>
</dbReference>
<evidence type="ECO:0000259" key="1">
    <source>
        <dbReference type="Pfam" id="PF00535"/>
    </source>
</evidence>
<dbReference type="InterPro" id="IPR050834">
    <property type="entry name" value="Glycosyltransf_2"/>
</dbReference>
<dbReference type="CDD" id="cd00761">
    <property type="entry name" value="Glyco_tranf_GTA_type"/>
    <property type="match status" value="1"/>
</dbReference>
<organism evidence="2 3">
    <name type="scientific">Pelotalea chapellei</name>
    <dbReference type="NCBI Taxonomy" id="44671"/>
    <lineage>
        <taxon>Bacteria</taxon>
        <taxon>Pseudomonadati</taxon>
        <taxon>Thermodesulfobacteriota</taxon>
        <taxon>Desulfuromonadia</taxon>
        <taxon>Geobacterales</taxon>
        <taxon>Geobacteraceae</taxon>
        <taxon>Pelotalea</taxon>
    </lineage>
</organism>
<comment type="caution">
    <text evidence="2">The sequence shown here is derived from an EMBL/GenBank/DDBJ whole genome shotgun (WGS) entry which is preliminary data.</text>
</comment>
<keyword evidence="3" id="KW-1185">Reference proteome</keyword>
<dbReference type="EMBL" id="JAHDYS010000006">
    <property type="protein sequence ID" value="MBT1071760.1"/>
    <property type="molecule type" value="Genomic_DNA"/>
</dbReference>
<feature type="domain" description="Glycosyltransferase 2-like" evidence="1">
    <location>
        <begin position="33"/>
        <end position="153"/>
    </location>
</feature>
<gene>
    <name evidence="2" type="ORF">KJB30_08195</name>
</gene>
<evidence type="ECO:0000313" key="3">
    <source>
        <dbReference type="Proteomes" id="UP000784128"/>
    </source>
</evidence>
<dbReference type="SUPFAM" id="SSF53448">
    <property type="entry name" value="Nucleotide-diphospho-sugar transferases"/>
    <property type="match status" value="1"/>
</dbReference>
<dbReference type="Pfam" id="PF00535">
    <property type="entry name" value="Glycos_transf_2"/>
    <property type="match status" value="1"/>
</dbReference>
<dbReference type="Gene3D" id="3.90.550.10">
    <property type="entry name" value="Spore Coat Polysaccharide Biosynthesis Protein SpsA, Chain A"/>
    <property type="match status" value="1"/>
</dbReference>
<dbReference type="InterPro" id="IPR001173">
    <property type="entry name" value="Glyco_trans_2-like"/>
</dbReference>